<keyword evidence="5" id="KW-1185">Reference proteome</keyword>
<comment type="caution">
    <text evidence="4">The sequence shown here is derived from an EMBL/GenBank/DDBJ whole genome shotgun (WGS) entry which is preliminary data.</text>
</comment>
<evidence type="ECO:0000256" key="1">
    <source>
        <dbReference type="SAM" id="MobiDB-lite"/>
    </source>
</evidence>
<gene>
    <name evidence="4" type="ORF">CCACVL1_28988</name>
</gene>
<feature type="domain" description="Histone-lysine N-methyltransferase NSD-like PHD zinc finger" evidence="2">
    <location>
        <begin position="247"/>
        <end position="313"/>
    </location>
</feature>
<evidence type="ECO:0000313" key="4">
    <source>
        <dbReference type="EMBL" id="OMO52956.1"/>
    </source>
</evidence>
<feature type="compositionally biased region" description="Polar residues" evidence="1">
    <location>
        <begin position="460"/>
        <end position="470"/>
    </location>
</feature>
<dbReference type="CDD" id="cd15565">
    <property type="entry name" value="PHD2_NSD"/>
    <property type="match status" value="1"/>
</dbReference>
<evidence type="ECO:0000259" key="2">
    <source>
        <dbReference type="Pfam" id="PF22908"/>
    </source>
</evidence>
<protein>
    <submittedName>
        <fullName evidence="4">Zinc finger, RING/FYVE/PHD-type</fullName>
    </submittedName>
</protein>
<dbReference type="Gene3D" id="3.30.40.10">
    <property type="entry name" value="Zinc/RING finger domain, C3HC4 (zinc finger)"/>
    <property type="match status" value="2"/>
</dbReference>
<sequence>MSSQEEGEIVSSSDDDDDFHLFEVLSNARQIDVLESQEEAEIVPDENNNISVSEYVIFEQNGKRVSFADLPLQWRDDQNEAATTDDDDSLKTNVFVHGSFEFKASVKDLLCHKLLIAETMKRDEDFAKFQDVLKILDEMPQTYTTLDQDLHSPTMKGFIVDEDPEEDYYVDDNDICEEIDVAGKSIFDTVCAFCDRGGNVLCCEGRCLRSFHPTMEDGNHFFCGSLGLDSAEVDDILSFLCTNCTYKQHQCYACGELGSSDVCQEVFPCVSATCGHFYHPKCAAKLLHPDNEAEATTLEVKVAAGHSFICPMHKCFACKEIEDSEVQDLQFAVCRRCPKRNLLRKPYEGRSFAKGMERSLATQPDSNLLHVSVLVLLDHEIFRELGTPRRDHIIFPEVYEEKYTLNMLSDKGKNLASKRSEASEDFATSSPRSQTRTEDQTDYDGIQDSSLATEDGGIRDSSSSKRTNMHGSRLEISDSREQRVYIHRGKRKNRYHKNKNRYRNMHVRKKVERRRHSVNDADLNDRMLAIMESVYSSFNTEEFMNKHQQFSTANARILKGTAVRKSITVGRVEASAKAARTASEKLQAGGDSLEDAKAVCGPDVLNQMSDWKKDLSVYLGPFLYGPRYTSYGRHYTKVEKLKEIVDFCCCSNDFSCLLNEKLEEVRKSCSFKNYDLFHPKNDFSFEQKDWMTVNMDELPDGSELVIGLNPPVGREASGTNKFIQKALRFRPKLIIVIAPMEARRLELEAYDLIWEDHTVLSGKSFYLPNAVDIDNKPLERYNVEPPGLYL</sequence>
<feature type="domain" description="DM2" evidence="3">
    <location>
        <begin position="638"/>
        <end position="790"/>
    </location>
</feature>
<evidence type="ECO:0000313" key="5">
    <source>
        <dbReference type="Proteomes" id="UP000188268"/>
    </source>
</evidence>
<dbReference type="EMBL" id="AWWV01015367">
    <property type="protein sequence ID" value="OMO52956.1"/>
    <property type="molecule type" value="Genomic_DNA"/>
</dbReference>
<organism evidence="4 5">
    <name type="scientific">Corchorus capsularis</name>
    <name type="common">Jute</name>
    <dbReference type="NCBI Taxonomy" id="210143"/>
    <lineage>
        <taxon>Eukaryota</taxon>
        <taxon>Viridiplantae</taxon>
        <taxon>Streptophyta</taxon>
        <taxon>Embryophyta</taxon>
        <taxon>Tracheophyta</taxon>
        <taxon>Spermatophyta</taxon>
        <taxon>Magnoliopsida</taxon>
        <taxon>eudicotyledons</taxon>
        <taxon>Gunneridae</taxon>
        <taxon>Pentapetalae</taxon>
        <taxon>rosids</taxon>
        <taxon>malvids</taxon>
        <taxon>Malvales</taxon>
        <taxon>Malvaceae</taxon>
        <taxon>Grewioideae</taxon>
        <taxon>Apeibeae</taxon>
        <taxon>Corchorus</taxon>
    </lineage>
</organism>
<feature type="region of interest" description="Disordered" evidence="1">
    <location>
        <begin position="416"/>
        <end position="478"/>
    </location>
</feature>
<accession>A0A1R3G4G8</accession>
<dbReference type="InterPro" id="IPR013083">
    <property type="entry name" value="Znf_RING/FYVE/PHD"/>
</dbReference>
<reference evidence="4 5" key="1">
    <citation type="submission" date="2013-09" db="EMBL/GenBank/DDBJ databases">
        <title>Corchorus capsularis genome sequencing.</title>
        <authorList>
            <person name="Alam M."/>
            <person name="Haque M.S."/>
            <person name="Islam M.S."/>
            <person name="Emdad E.M."/>
            <person name="Islam M.M."/>
            <person name="Ahmed B."/>
            <person name="Halim A."/>
            <person name="Hossen Q.M.M."/>
            <person name="Hossain M.Z."/>
            <person name="Ahmed R."/>
            <person name="Khan M.M."/>
            <person name="Islam R."/>
            <person name="Rashid M.M."/>
            <person name="Khan S.A."/>
            <person name="Rahman M.S."/>
            <person name="Alam M."/>
        </authorList>
    </citation>
    <scope>NUCLEOTIDE SEQUENCE [LARGE SCALE GENOMIC DNA]</scope>
    <source>
        <strain evidence="5">cv. CVL-1</strain>
        <tissue evidence="4">Whole seedling</tissue>
    </source>
</reference>
<dbReference type="PANTHER" id="PTHR46235">
    <property type="entry name" value="PHD FINGER-CONTAINING PROTEIN DDB_G0268158"/>
    <property type="match status" value="1"/>
</dbReference>
<dbReference type="Pfam" id="PF22908">
    <property type="entry name" value="PHD_NSD"/>
    <property type="match status" value="1"/>
</dbReference>
<dbReference type="Proteomes" id="UP000188268">
    <property type="component" value="Unassembled WGS sequence"/>
</dbReference>
<dbReference type="PANTHER" id="PTHR46235:SF13">
    <property type="entry name" value="EDM2-LIKE PROTEIN1"/>
    <property type="match status" value="1"/>
</dbReference>
<dbReference type="OMA" id="EQKDWMT"/>
<dbReference type="AlphaFoldDB" id="A0A1R3G4G8"/>
<dbReference type="InterPro" id="IPR055198">
    <property type="entry name" value="NSD_PHD"/>
</dbReference>
<dbReference type="InterPro" id="IPR058939">
    <property type="entry name" value="Mtase_EDM2"/>
</dbReference>
<dbReference type="Pfam" id="PF26055">
    <property type="entry name" value="Mtase_EDM2"/>
    <property type="match status" value="1"/>
</dbReference>
<proteinExistence type="predicted"/>
<evidence type="ECO:0000259" key="3">
    <source>
        <dbReference type="Pfam" id="PF26055"/>
    </source>
</evidence>
<dbReference type="STRING" id="210143.A0A1R3G4G8"/>
<name>A0A1R3G4G8_COCAP</name>
<dbReference type="OrthoDB" id="21264at2759"/>
<dbReference type="Gramene" id="OMO52956">
    <property type="protein sequence ID" value="OMO52956"/>
    <property type="gene ID" value="CCACVL1_28988"/>
</dbReference>